<dbReference type="EMBL" id="NQIK02000010">
    <property type="protein sequence ID" value="KAF7564631.1"/>
    <property type="molecule type" value="Genomic_DNA"/>
</dbReference>
<organism evidence="2 3">
    <name type="scientific">Pyrenophora tritici-repentis</name>
    <dbReference type="NCBI Taxonomy" id="45151"/>
    <lineage>
        <taxon>Eukaryota</taxon>
        <taxon>Fungi</taxon>
        <taxon>Dikarya</taxon>
        <taxon>Ascomycota</taxon>
        <taxon>Pezizomycotina</taxon>
        <taxon>Dothideomycetes</taxon>
        <taxon>Pleosporomycetidae</taxon>
        <taxon>Pleosporales</taxon>
        <taxon>Pleosporineae</taxon>
        <taxon>Pleosporaceae</taxon>
        <taxon>Pyrenophora</taxon>
    </lineage>
</organism>
<evidence type="ECO:0000256" key="1">
    <source>
        <dbReference type="SAM" id="MobiDB-lite"/>
    </source>
</evidence>
<proteinExistence type="predicted"/>
<dbReference type="AlphaFoldDB" id="A0A316ZSE5"/>
<feature type="region of interest" description="Disordered" evidence="1">
    <location>
        <begin position="1"/>
        <end position="79"/>
    </location>
</feature>
<name>A0A316ZSE5_9PLEO</name>
<protein>
    <submittedName>
        <fullName evidence="2">Uncharacterized protein</fullName>
    </submittedName>
</protein>
<evidence type="ECO:0000313" key="2">
    <source>
        <dbReference type="EMBL" id="KAF7564631.1"/>
    </source>
</evidence>
<feature type="compositionally biased region" description="Low complexity" evidence="1">
    <location>
        <begin position="17"/>
        <end position="36"/>
    </location>
</feature>
<evidence type="ECO:0000313" key="3">
    <source>
        <dbReference type="Proteomes" id="UP000245464"/>
    </source>
</evidence>
<dbReference type="RefSeq" id="XP_001937633.2">
    <property type="nucleotide sequence ID" value="XM_001937598.2"/>
</dbReference>
<feature type="compositionally biased region" description="Polar residues" evidence="1">
    <location>
        <begin position="65"/>
        <end position="79"/>
    </location>
</feature>
<sequence length="79" mass="8205">MSSNGSYSGYYAQNKGAYTSRPTTSSTSYSATSSRSLNTNSGTSSRGKCFSQPPVVHNGGGKLNDPNTSTSVQNSGYYG</sequence>
<dbReference type="GeneID" id="6345574"/>
<feature type="compositionally biased region" description="Polar residues" evidence="1">
    <location>
        <begin position="37"/>
        <end position="46"/>
    </location>
</feature>
<comment type="caution">
    <text evidence="2">The sequence shown here is derived from an EMBL/GenBank/DDBJ whole genome shotgun (WGS) entry which is preliminary data.</text>
</comment>
<reference evidence="2" key="1">
    <citation type="journal article" date="2018" name="BMC Genomics">
        <title>Comparative genomics of the wheat fungal pathogen Pyrenophora tritici-repentis reveals chromosomal variations and genome plasticity.</title>
        <authorList>
            <person name="Moolhuijzen P."/>
            <person name="See P.T."/>
            <person name="Hane J.K."/>
            <person name="Shi G."/>
            <person name="Liu Z."/>
            <person name="Oliver R.P."/>
            <person name="Moffat C.S."/>
        </authorList>
    </citation>
    <scope>NUCLEOTIDE SEQUENCE [LARGE SCALE GENOMIC DNA]</scope>
    <source>
        <strain evidence="2">M4</strain>
    </source>
</reference>
<dbReference type="Proteomes" id="UP000245464">
    <property type="component" value="Chromosome 10"/>
</dbReference>
<dbReference type="KEGG" id="ptrr:6345574"/>
<accession>A0A316ZSE5</accession>
<gene>
    <name evidence="2" type="ORF">PtrM4_040650</name>
</gene>